<feature type="domain" description="Gem-associated protein 5 second beta-propeller" evidence="5">
    <location>
        <begin position="375"/>
        <end position="677"/>
    </location>
</feature>
<keyword evidence="1 3" id="KW-0853">WD repeat</keyword>
<dbReference type="Gene3D" id="2.130.10.10">
    <property type="entry name" value="YVTN repeat-like/Quinoprotein amine dehydrogenase"/>
    <property type="match status" value="2"/>
</dbReference>
<dbReference type="Pfam" id="PF23774">
    <property type="entry name" value="TPR_GEMI5"/>
    <property type="match status" value="1"/>
</dbReference>
<dbReference type="GO" id="GO:0000387">
    <property type="term" value="P:spliceosomal snRNP assembly"/>
    <property type="evidence" value="ECO:0007669"/>
    <property type="project" value="TreeGrafter"/>
</dbReference>
<accession>A0A2S2QPE7</accession>
<dbReference type="SUPFAM" id="SSF50998">
    <property type="entry name" value="Quinoprotein alcohol dehydrogenase-like"/>
    <property type="match status" value="2"/>
</dbReference>
<dbReference type="PROSITE" id="PS50294">
    <property type="entry name" value="WD_REPEATS_REGION"/>
    <property type="match status" value="1"/>
</dbReference>
<dbReference type="GO" id="GO:0003730">
    <property type="term" value="F:mRNA 3'-UTR binding"/>
    <property type="evidence" value="ECO:0007669"/>
    <property type="project" value="TreeGrafter"/>
</dbReference>
<organism evidence="6">
    <name type="scientific">Sipha flava</name>
    <name type="common">yellow sugarcane aphid</name>
    <dbReference type="NCBI Taxonomy" id="143950"/>
    <lineage>
        <taxon>Eukaryota</taxon>
        <taxon>Metazoa</taxon>
        <taxon>Ecdysozoa</taxon>
        <taxon>Arthropoda</taxon>
        <taxon>Hexapoda</taxon>
        <taxon>Insecta</taxon>
        <taxon>Pterygota</taxon>
        <taxon>Neoptera</taxon>
        <taxon>Paraneoptera</taxon>
        <taxon>Hemiptera</taxon>
        <taxon>Sternorrhyncha</taxon>
        <taxon>Aphidomorpha</taxon>
        <taxon>Aphidoidea</taxon>
        <taxon>Aphididae</taxon>
        <taxon>Sipha</taxon>
    </lineage>
</organism>
<gene>
    <name evidence="6" type="primary">GEMIN5</name>
    <name evidence="6" type="ORF">g.108665</name>
</gene>
<evidence type="ECO:0000256" key="3">
    <source>
        <dbReference type="PROSITE-ProRule" id="PRU00221"/>
    </source>
</evidence>
<dbReference type="OrthoDB" id="7326421at2759"/>
<dbReference type="PROSITE" id="PS50082">
    <property type="entry name" value="WD_REPEATS_2"/>
    <property type="match status" value="1"/>
</dbReference>
<dbReference type="Pfam" id="PF23775">
    <property type="entry name" value="Beta-prop_RIG_2nd"/>
    <property type="match status" value="1"/>
</dbReference>
<dbReference type="InterPro" id="IPR052640">
    <property type="entry name" value="Gemin-5"/>
</dbReference>
<dbReference type="GO" id="GO:0032797">
    <property type="term" value="C:SMN complex"/>
    <property type="evidence" value="ECO:0007669"/>
    <property type="project" value="TreeGrafter"/>
</dbReference>
<dbReference type="PROSITE" id="PS00678">
    <property type="entry name" value="WD_REPEATS_1"/>
    <property type="match status" value="1"/>
</dbReference>
<evidence type="ECO:0000256" key="2">
    <source>
        <dbReference type="ARBA" id="ARBA00022737"/>
    </source>
</evidence>
<evidence type="ECO:0000256" key="1">
    <source>
        <dbReference type="ARBA" id="ARBA00022574"/>
    </source>
</evidence>
<dbReference type="PANTHER" id="PTHR46362">
    <property type="entry name" value="GEM-ASSOCIATED PROTEIN 5"/>
    <property type="match status" value="1"/>
</dbReference>
<keyword evidence="2" id="KW-0677">Repeat</keyword>
<name>A0A2S2QPE7_9HEMI</name>
<dbReference type="InterPro" id="IPR019775">
    <property type="entry name" value="WD40_repeat_CS"/>
</dbReference>
<proteinExistence type="predicted"/>
<dbReference type="InterPro" id="IPR056424">
    <property type="entry name" value="Beta-prop_GEMI5_2nd"/>
</dbReference>
<dbReference type="InterPro" id="IPR056421">
    <property type="entry name" value="TPR_GEMI5"/>
</dbReference>
<dbReference type="SMART" id="SM00320">
    <property type="entry name" value="WD40"/>
    <property type="match status" value="8"/>
</dbReference>
<dbReference type="EMBL" id="GGMS01009799">
    <property type="protein sequence ID" value="MBY79002.1"/>
    <property type="molecule type" value="Transcribed_RNA"/>
</dbReference>
<feature type="domain" description="Gem-associated protein 5 TPR" evidence="4">
    <location>
        <begin position="819"/>
        <end position="1030"/>
    </location>
</feature>
<evidence type="ECO:0000259" key="4">
    <source>
        <dbReference type="Pfam" id="PF23774"/>
    </source>
</evidence>
<sequence length="1513" mass="173584">MSTFEITQSLNWYKSNIMTMDRCGNLLAYGSRSIIVLVKGLEGNSVYDLQYNRLRLNTKLACGRIGAVSFSHPTDTQEDAYYIASIDEVNIYIWNIKTMVCEHIHSFGNKKNKNIVLLDVAWLYGSSTVVAMSDAGTLHKWDIEALTMRNFTLDVKVSPLTLAACPHKTNLIAIGCKNGHTLVYDLTGDGRLLHKLHYHERNIVSLAWCPVPYNPMSSDQSTQPLLLASTACDRTGIYICRAGLDMFREATISLPMRPMRKTIFKNKTNLIWGCLKWINPTTIIVTSAYGEIIKIELQQKKDTDPIITLISDNHKDVIFSLACSYNSTKPYLWSSCMGRKLIRTPLFDTTETSELPLEVPTLGGFVYCFALSPVNSADFAFGLGDGRIYYWNVSNKRQLELIPLSYTIDSKVLSLAFHPQDEGLLAFGTGDGRVGIFNLTRKRNNVNLLKTVLSHPVYRLCWAPMPKAKILNDTKLALYAVGNGQILIYSEMNLWKDPTYVKEYVQFNEIEDKLTTPVRRIEMAWKPDYDVVALGNSNGSIYLLDGDTLELKHTVYGHEQSVECIVWHPAHVTCDYSEESKYKNYFASSSHCIRVHRLDEGGKPILVVEFKGHKEKINELAWNPHRNLMLLSCSNDFTAKVWDVQKCTLIGVYSKHLCTVLCGMFSPLDSDIVFTGSADHSVHAWRLSKDLHNAITDFKKNQENPNIIKEKVVIKDVDCSRSESTESNKEHTHKIQQFPRSSYELFIGKYLEKVVIKDVDCSRSESTESNKEHTHKIQQFPRSSYELFIGKYLEKAVDGFINSNYESGMSTDDEDINYLSFFGTTQQIKQLLFEEYNALKKKSSNQITPCVNNINMWGQNLEGYFSDAIKSKTINDWMIAVAPSISHELWSKMCDVYAIQLEDVGDVTKASTYLVAIKKIKEAAMMLLKNNLFREALSVVKSQEKQDDELVLEITKKWAEYNVHHGHPKEAAHCYLSIGDVRNAISCLIKIKQVNELLLAAKLAKYIDEEMEKSLVINLLKTEYFRQHKWHEARELMKDHPKLDYLNMWISVHEIMFELETKVTHIIFKNWICSSVNEENFSIFNHILEHVEYKPNYYNQLVTTVESEFISDTALLMPKMTVFIAGQFCLIALEYKKTGLFTVEAQKYLIKCFEVAYNYESTYTDSKSQFNKLLSRLIIWIFPKGPLIVNLFANFELNENYMKTIRSYICYTCLSWLKPLYNSINKKINLSIEENDIIINKLENKTYDEIIILTHQFREIFKNYIHDLMDPETLDYFKAKNEIERINQLLTTTDSSSISIGDSINEESNSYVESISSINENIEEIANANILGSKIDLTVKSDVINVNCLTENLKVCNIVNDSNTNEKEKLDSDKFLQNKEVLNCQNNNFNKSCNITFDIINSTKVVSSIEKNSSELNGCSNLNNSNEKESECKRIVYEFYQNLKLEIDKFNHILNDQPSVKHISHLNIEASIKKELENTVMEFENKRINSPNPFPILVELKTFINQLKFKLSN</sequence>
<dbReference type="PANTHER" id="PTHR46362:SF1">
    <property type="entry name" value="GEM-ASSOCIATED PROTEIN 5"/>
    <property type="match status" value="1"/>
</dbReference>
<evidence type="ECO:0000259" key="5">
    <source>
        <dbReference type="Pfam" id="PF23775"/>
    </source>
</evidence>
<dbReference type="InterPro" id="IPR001680">
    <property type="entry name" value="WD40_rpt"/>
</dbReference>
<dbReference type="GO" id="GO:0005634">
    <property type="term" value="C:nucleus"/>
    <property type="evidence" value="ECO:0007669"/>
    <property type="project" value="TreeGrafter"/>
</dbReference>
<dbReference type="InterPro" id="IPR011047">
    <property type="entry name" value="Quinoprotein_ADH-like_sf"/>
</dbReference>
<reference evidence="6" key="1">
    <citation type="submission" date="2018-04" db="EMBL/GenBank/DDBJ databases">
        <title>Transcriptome assembly of Sipha flava.</title>
        <authorList>
            <person name="Scully E.D."/>
            <person name="Geib S.M."/>
            <person name="Palmer N.A."/>
            <person name="Koch K."/>
            <person name="Bradshaw J."/>
            <person name="Heng-Moss T."/>
            <person name="Sarath G."/>
        </authorList>
    </citation>
    <scope>NUCLEOTIDE SEQUENCE</scope>
</reference>
<protein>
    <submittedName>
        <fullName evidence="6">Gem-associated protein 5</fullName>
    </submittedName>
</protein>
<dbReference type="InterPro" id="IPR015943">
    <property type="entry name" value="WD40/YVTN_repeat-like_dom_sf"/>
</dbReference>
<feature type="repeat" description="WD" evidence="3">
    <location>
        <begin position="610"/>
        <end position="645"/>
    </location>
</feature>
<evidence type="ECO:0000313" key="6">
    <source>
        <dbReference type="EMBL" id="MBY79002.1"/>
    </source>
</evidence>